<sequence>MVRGFTLLELLITVAVLSAMLAFAAPNFQRFSQQHQMQTLASELQGFLQQAKSEAVFRNQDLWAHIVMDSNPSNTGLWQIILNDSDSVSAGSALLVMSGQPFRHIKVTSDFTSDQVKFDGVRGKVKNGSLFFSPVADATQQLKLSTSFGASRIIVCGEQGAVYGYPKCN</sequence>
<dbReference type="SUPFAM" id="SSF54523">
    <property type="entry name" value="Pili subunits"/>
    <property type="match status" value="1"/>
</dbReference>
<keyword evidence="6" id="KW-0812">Transmembrane</keyword>
<evidence type="ECO:0000256" key="8">
    <source>
        <dbReference type="ARBA" id="ARBA00023136"/>
    </source>
</evidence>
<feature type="domain" description="General secretion pathway GspH" evidence="11">
    <location>
        <begin position="41"/>
        <end position="144"/>
    </location>
</feature>
<reference evidence="12 13" key="1">
    <citation type="submission" date="2015-08" db="EMBL/GenBank/DDBJ databases">
        <title>Antibacterial properties of a collection of Vibrionaceae strains.</title>
        <authorList>
            <person name="Giubergia S."/>
        </authorList>
    </citation>
    <scope>NUCLEOTIDE SEQUENCE [LARGE SCALE GENOMIC DNA]</scope>
    <source>
        <strain evidence="12 13">S0821</strain>
    </source>
</reference>
<comment type="caution">
    <text evidence="12">The sequence shown here is derived from an EMBL/GenBank/DDBJ whole genome shotgun (WGS) entry which is preliminary data.</text>
</comment>
<dbReference type="InterPro" id="IPR045584">
    <property type="entry name" value="Pilin-like"/>
</dbReference>
<dbReference type="PIRSF" id="PIRSF024622">
    <property type="entry name" value="Tfp_FimT"/>
    <property type="match status" value="1"/>
</dbReference>
<dbReference type="GO" id="GO:0005886">
    <property type="term" value="C:plasma membrane"/>
    <property type="evidence" value="ECO:0007669"/>
    <property type="project" value="UniProtKB-SubCell"/>
</dbReference>
<keyword evidence="7" id="KW-1133">Transmembrane helix</keyword>
<proteinExistence type="inferred from homology"/>
<dbReference type="PROSITE" id="PS00409">
    <property type="entry name" value="PROKAR_NTER_METHYL"/>
    <property type="match status" value="1"/>
</dbReference>
<keyword evidence="3" id="KW-1003">Cell membrane</keyword>
<dbReference type="Pfam" id="PF07963">
    <property type="entry name" value="N_methyl"/>
    <property type="match status" value="1"/>
</dbReference>
<dbReference type="GO" id="GO:0015628">
    <property type="term" value="P:protein secretion by the type II secretion system"/>
    <property type="evidence" value="ECO:0007669"/>
    <property type="project" value="InterPro"/>
</dbReference>
<dbReference type="NCBIfam" id="TIGR02532">
    <property type="entry name" value="IV_pilin_GFxxxE"/>
    <property type="match status" value="1"/>
</dbReference>
<dbReference type="EMBL" id="LKHS01000028">
    <property type="protein sequence ID" value="KQH83798.1"/>
    <property type="molecule type" value="Genomic_DNA"/>
</dbReference>
<evidence type="ECO:0000256" key="7">
    <source>
        <dbReference type="ARBA" id="ARBA00022989"/>
    </source>
</evidence>
<keyword evidence="13" id="KW-1185">Reference proteome</keyword>
<keyword evidence="4" id="KW-0488">Methylation</keyword>
<dbReference type="InterPro" id="IPR022346">
    <property type="entry name" value="T2SS_GspH"/>
</dbReference>
<dbReference type="AlphaFoldDB" id="A0A0Q2RIC0"/>
<dbReference type="Pfam" id="PF12019">
    <property type="entry name" value="GspH"/>
    <property type="match status" value="1"/>
</dbReference>
<dbReference type="Gene3D" id="3.30.700.10">
    <property type="entry name" value="Glycoprotein, Type 4 Pilin"/>
    <property type="match status" value="1"/>
</dbReference>
<comment type="subcellular location">
    <subcellularLocation>
        <location evidence="1">Cell inner membrane</location>
        <topology evidence="1">Single-pass membrane protein</topology>
    </subcellularLocation>
</comment>
<evidence type="ECO:0000313" key="13">
    <source>
        <dbReference type="Proteomes" id="UP000051221"/>
    </source>
</evidence>
<dbReference type="InParanoid" id="A0A0Q2RIC0"/>
<comment type="similarity">
    <text evidence="9">Belongs to the GSP H family.</text>
</comment>
<evidence type="ECO:0000256" key="3">
    <source>
        <dbReference type="ARBA" id="ARBA00022475"/>
    </source>
</evidence>
<evidence type="ECO:0000256" key="2">
    <source>
        <dbReference type="ARBA" id="ARBA00021549"/>
    </source>
</evidence>
<evidence type="ECO:0000256" key="1">
    <source>
        <dbReference type="ARBA" id="ARBA00004377"/>
    </source>
</evidence>
<keyword evidence="8" id="KW-0472">Membrane</keyword>
<evidence type="ECO:0000256" key="9">
    <source>
        <dbReference type="ARBA" id="ARBA00025772"/>
    </source>
</evidence>
<name>A0A0Q2RIC0_VIBFU</name>
<dbReference type="Proteomes" id="UP000051221">
    <property type="component" value="Unassembled WGS sequence"/>
</dbReference>
<evidence type="ECO:0000256" key="10">
    <source>
        <dbReference type="ARBA" id="ARBA00030775"/>
    </source>
</evidence>
<evidence type="ECO:0000256" key="4">
    <source>
        <dbReference type="ARBA" id="ARBA00022481"/>
    </source>
</evidence>
<dbReference type="InterPro" id="IPR016824">
    <property type="entry name" value="Tfp-pilus_assembly_FimT"/>
</dbReference>
<gene>
    <name evidence="12" type="ORF">AMR76_21035</name>
</gene>
<organism evidence="12 13">
    <name type="scientific">Vibrio furnissii</name>
    <dbReference type="NCBI Taxonomy" id="29494"/>
    <lineage>
        <taxon>Bacteria</taxon>
        <taxon>Pseudomonadati</taxon>
        <taxon>Pseudomonadota</taxon>
        <taxon>Gammaproteobacteria</taxon>
        <taxon>Vibrionales</taxon>
        <taxon>Vibrionaceae</taxon>
        <taxon>Vibrio</taxon>
    </lineage>
</organism>
<accession>A0A0Q2RIC0</accession>
<protein>
    <recommendedName>
        <fullName evidence="2">Type II secretion system protein H</fullName>
    </recommendedName>
    <alternativeName>
        <fullName evidence="10">General secretion pathway protein H</fullName>
    </alternativeName>
</protein>
<evidence type="ECO:0000259" key="11">
    <source>
        <dbReference type="Pfam" id="PF12019"/>
    </source>
</evidence>
<evidence type="ECO:0000313" key="12">
    <source>
        <dbReference type="EMBL" id="KQH83798.1"/>
    </source>
</evidence>
<dbReference type="InterPro" id="IPR012902">
    <property type="entry name" value="N_methyl_site"/>
</dbReference>
<dbReference type="GO" id="GO:0015627">
    <property type="term" value="C:type II protein secretion system complex"/>
    <property type="evidence" value="ECO:0007669"/>
    <property type="project" value="InterPro"/>
</dbReference>
<evidence type="ECO:0000256" key="6">
    <source>
        <dbReference type="ARBA" id="ARBA00022692"/>
    </source>
</evidence>
<evidence type="ECO:0000256" key="5">
    <source>
        <dbReference type="ARBA" id="ARBA00022519"/>
    </source>
</evidence>
<keyword evidence="5" id="KW-0997">Cell inner membrane</keyword>
<dbReference type="RefSeq" id="WP_055467116.1">
    <property type="nucleotide sequence ID" value="NZ_CAWQRI010000123.1"/>
</dbReference>